<dbReference type="AlphaFoldDB" id="A0A0N8GMY7"/>
<keyword evidence="2" id="KW-1185">Reference proteome</keyword>
<gene>
    <name evidence="1" type="ORF">AC812_04620</name>
</gene>
<comment type="caution">
    <text evidence="1">The sequence shown here is derived from an EMBL/GenBank/DDBJ whole genome shotgun (WGS) entry which is preliminary data.</text>
</comment>
<reference evidence="1 2" key="1">
    <citation type="submission" date="2015-07" db="EMBL/GenBank/DDBJ databases">
        <title>Draft genome of Bellilinea caldifistulae DSM 17877.</title>
        <authorList>
            <person name="Hemp J."/>
            <person name="Ward L.M."/>
            <person name="Pace L.A."/>
            <person name="Fischer W.W."/>
        </authorList>
    </citation>
    <scope>NUCLEOTIDE SEQUENCE [LARGE SCALE GENOMIC DNA]</scope>
    <source>
        <strain evidence="1 2">GOMI-1</strain>
    </source>
</reference>
<name>A0A0N8GMY7_9CHLR</name>
<dbReference type="Proteomes" id="UP000050514">
    <property type="component" value="Unassembled WGS sequence"/>
</dbReference>
<sequence length="359" mass="41377">MSNRFDFEGLINRSKRFSRDEFVANFGGIVEDVSAMLASDLSRKAIAEAREYIESKGEELLPNQMPRLQRYDFGNLESASELLDGKVAAVDGTPVLPLQKYSFGQALCVGIGSRSYVRPLEDVLHGYTTQAIVRGLSHEKSEDMKAFFTQLEEEIAGISLTAYMRYFESVHALEISEPYIFCDGTLIYQWLSNIEIGRNLYKKLLKEKKVIGVIKSLKESVLLSWLGRALKSGEVFFAQTFYEHVERQSTAQQREIQWLNDQEFVQEAKQIWRGVFKPRQKAFGFEVHLDHIAPMLRIMVADCQMNHLGHEIPFLLNTVDKEIRNFFKSKVLQTQIAAQLSDLSENIFFEEMEERLFRE</sequence>
<dbReference type="EMBL" id="LGHJ01000011">
    <property type="protein sequence ID" value="KPL76610.1"/>
    <property type="molecule type" value="Genomic_DNA"/>
</dbReference>
<evidence type="ECO:0000313" key="2">
    <source>
        <dbReference type="Proteomes" id="UP000050514"/>
    </source>
</evidence>
<accession>A0A0N8GMY7</accession>
<dbReference type="OrthoDB" id="3078666at2"/>
<organism evidence="1 2">
    <name type="scientific">Bellilinea caldifistulae</name>
    <dbReference type="NCBI Taxonomy" id="360411"/>
    <lineage>
        <taxon>Bacteria</taxon>
        <taxon>Bacillati</taxon>
        <taxon>Chloroflexota</taxon>
        <taxon>Anaerolineae</taxon>
        <taxon>Anaerolineales</taxon>
        <taxon>Anaerolineaceae</taxon>
        <taxon>Bellilinea</taxon>
    </lineage>
</organism>
<proteinExistence type="predicted"/>
<protein>
    <submittedName>
        <fullName evidence="1">Uncharacterized protein</fullName>
    </submittedName>
</protein>
<dbReference type="STRING" id="360411.AC812_04620"/>
<evidence type="ECO:0000313" key="1">
    <source>
        <dbReference type="EMBL" id="KPL76610.1"/>
    </source>
</evidence>
<dbReference type="RefSeq" id="WP_061919656.1">
    <property type="nucleotide sequence ID" value="NZ_DF967971.1"/>
</dbReference>